<dbReference type="SUPFAM" id="SSF63829">
    <property type="entry name" value="Calcium-dependent phosphotriesterase"/>
    <property type="match status" value="1"/>
</dbReference>
<evidence type="ECO:0000256" key="1">
    <source>
        <dbReference type="SAM" id="SignalP"/>
    </source>
</evidence>
<dbReference type="PROSITE" id="PS51318">
    <property type="entry name" value="TAT"/>
    <property type="match status" value="1"/>
</dbReference>
<keyword evidence="5" id="KW-1185">Reference proteome</keyword>
<dbReference type="Proteomes" id="UP000297025">
    <property type="component" value="Chromosome"/>
</dbReference>
<evidence type="ECO:0000313" key="4">
    <source>
        <dbReference type="Proteomes" id="UP000297025"/>
    </source>
</evidence>
<organism evidence="3 4">
    <name type="scientific">Nocardioides daphniae</name>
    <dbReference type="NCBI Taxonomy" id="402297"/>
    <lineage>
        <taxon>Bacteria</taxon>
        <taxon>Bacillati</taxon>
        <taxon>Actinomycetota</taxon>
        <taxon>Actinomycetes</taxon>
        <taxon>Propionibacteriales</taxon>
        <taxon>Nocardioidaceae</taxon>
        <taxon>Nocardioides</taxon>
    </lineage>
</organism>
<feature type="signal peptide" evidence="1">
    <location>
        <begin position="1"/>
        <end position="20"/>
    </location>
</feature>
<dbReference type="KEGG" id="ndp:E2C04_06165"/>
<feature type="chain" id="PRO_5039366002" evidence="1">
    <location>
        <begin position="21"/>
        <end position="394"/>
    </location>
</feature>
<accession>A0A4P7UC97</accession>
<dbReference type="InterPro" id="IPR048031">
    <property type="entry name" value="ScyD/ScyE-like"/>
</dbReference>
<name>A0A4P7UC97_9ACTN</name>
<evidence type="ECO:0000313" key="3">
    <source>
        <dbReference type="EMBL" id="QCC76908.1"/>
    </source>
</evidence>
<dbReference type="Proteomes" id="UP000630594">
    <property type="component" value="Unassembled WGS sequence"/>
</dbReference>
<reference evidence="2" key="5">
    <citation type="submission" date="2024-05" db="EMBL/GenBank/DDBJ databases">
        <authorList>
            <person name="Sun Q."/>
            <person name="Sedlacek I."/>
        </authorList>
    </citation>
    <scope>NUCLEOTIDE SEQUENCE</scope>
    <source>
        <strain evidence="2">CCM 7403</strain>
    </source>
</reference>
<dbReference type="InterPro" id="IPR006311">
    <property type="entry name" value="TAT_signal"/>
</dbReference>
<dbReference type="NCBIfam" id="NF033206">
    <property type="entry name" value="ScyE_fam"/>
    <property type="match status" value="1"/>
</dbReference>
<dbReference type="EMBL" id="BMCK01000002">
    <property type="protein sequence ID" value="GGD17600.1"/>
    <property type="molecule type" value="Genomic_DNA"/>
</dbReference>
<dbReference type="RefSeq" id="WP_135831955.1">
    <property type="nucleotide sequence ID" value="NZ_BMCK01000002.1"/>
</dbReference>
<evidence type="ECO:0000313" key="2">
    <source>
        <dbReference type="EMBL" id="GGD17600.1"/>
    </source>
</evidence>
<dbReference type="OrthoDB" id="928769at2"/>
<gene>
    <name evidence="3" type="ORF">E2C04_06165</name>
    <name evidence="2" type="ORF">GCM10007231_15760</name>
</gene>
<sequence>MHRRTTLTAALGAAASLALAVSSTAVPAAAHAPSPGPAPWTKVASGLDNPRLLSWGGDSLYVAEAGVGGDGACIPNPEDPEAESCLGLSGAITKVTLHHRRSSQRRVVTGLPSLATAPGNEAVGPGDVVVVGKRWFATVGLGGNTEVRASLGRDAKKLGTLLTGTLKHKRWGRHGWGGTRPRVVADLAAYEAANDPDGGGEDSNPTGLALVRGGLAVTDSGGNDALLVNGWNRVSTVATFPTRLVPPPPFLPQDQDIPMESVPTSAVQGPDGAWYVSELTGFPFPPGESTVWRVPAGGGTPTAYATGLTNVTDLTWHKGKLYVVQLVDVGLLNADPAAGMPEGSLRRVERDGSTTVVAEGLPTPYGVALRGRSAYVTTCSICADGGQVVKIRLR</sequence>
<reference evidence="2" key="2">
    <citation type="journal article" date="2014" name="Int. J. Syst. Evol. Microbiol.">
        <title>Complete genome of a new Firmicutes species belonging to the dominant human colonic microbiota ('Ruminococcus bicirculans') reveals two chromosomes and a selective capacity to utilize plant glucans.</title>
        <authorList>
            <consortium name="NISC Comparative Sequencing Program"/>
            <person name="Wegmann U."/>
            <person name="Louis P."/>
            <person name="Goesmann A."/>
            <person name="Henrissat B."/>
            <person name="Duncan S.H."/>
            <person name="Flint H.J."/>
        </authorList>
    </citation>
    <scope>NUCLEOTIDE SEQUENCE</scope>
    <source>
        <strain evidence="2">CCM 7403</strain>
    </source>
</reference>
<proteinExistence type="predicted"/>
<evidence type="ECO:0000313" key="5">
    <source>
        <dbReference type="Proteomes" id="UP000630594"/>
    </source>
</evidence>
<reference evidence="3 4" key="1">
    <citation type="journal article" date="2008" name="Int. J. Syst. Evol. Microbiol.">
        <title>Nocardioides daphniae sp. nov., isolated from Daphnia cucullata (Crustacea: Cladocera).</title>
        <authorList>
            <person name="Toth E.M."/>
            <person name="Keki Z."/>
            <person name="Homonnay Z.G."/>
            <person name="Borsodi A.K."/>
            <person name="Marialigeti K."/>
            <person name="Schumann P."/>
        </authorList>
    </citation>
    <scope>NUCLEOTIDE SEQUENCE [LARGE SCALE GENOMIC DNA]</scope>
    <source>
        <strain evidence="3 4">JCM 16608</strain>
    </source>
</reference>
<dbReference type="AlphaFoldDB" id="A0A4P7UC97"/>
<reference evidence="5" key="3">
    <citation type="journal article" date="2019" name="Int. J. Syst. Evol. Microbiol.">
        <title>The Global Catalogue of Microorganisms (GCM) 10K type strain sequencing project: providing services to taxonomists for standard genome sequencing and annotation.</title>
        <authorList>
            <consortium name="The Broad Institute Genomics Platform"/>
            <consortium name="The Broad Institute Genome Sequencing Center for Infectious Disease"/>
            <person name="Wu L."/>
            <person name="Ma J."/>
        </authorList>
    </citation>
    <scope>NUCLEOTIDE SEQUENCE [LARGE SCALE GENOMIC DNA]</scope>
    <source>
        <strain evidence="5">CCM 7403</strain>
    </source>
</reference>
<dbReference type="EMBL" id="CP038462">
    <property type="protein sequence ID" value="QCC76908.1"/>
    <property type="molecule type" value="Genomic_DNA"/>
</dbReference>
<reference evidence="3" key="4">
    <citation type="submission" date="2019-03" db="EMBL/GenBank/DDBJ databases">
        <authorList>
            <person name="Huang Y."/>
        </authorList>
    </citation>
    <scope>NUCLEOTIDE SEQUENCE</scope>
    <source>
        <strain evidence="3">JCM 16608</strain>
    </source>
</reference>
<protein>
    <submittedName>
        <fullName evidence="3">ScyD/ScyE family protein</fullName>
    </submittedName>
</protein>
<keyword evidence="1" id="KW-0732">Signal</keyword>